<gene>
    <name evidence="1" type="ORF">GOP47_0019963</name>
</gene>
<dbReference type="AlphaFoldDB" id="A0A9D4UD17"/>
<proteinExistence type="predicted"/>
<accession>A0A9D4UD17</accession>
<protein>
    <submittedName>
        <fullName evidence="1">Uncharacterized protein</fullName>
    </submittedName>
</protein>
<keyword evidence="2" id="KW-1185">Reference proteome</keyword>
<evidence type="ECO:0000313" key="2">
    <source>
        <dbReference type="Proteomes" id="UP000886520"/>
    </source>
</evidence>
<organism evidence="1 2">
    <name type="scientific">Adiantum capillus-veneris</name>
    <name type="common">Maidenhair fern</name>
    <dbReference type="NCBI Taxonomy" id="13818"/>
    <lineage>
        <taxon>Eukaryota</taxon>
        <taxon>Viridiplantae</taxon>
        <taxon>Streptophyta</taxon>
        <taxon>Embryophyta</taxon>
        <taxon>Tracheophyta</taxon>
        <taxon>Polypodiopsida</taxon>
        <taxon>Polypodiidae</taxon>
        <taxon>Polypodiales</taxon>
        <taxon>Pteridineae</taxon>
        <taxon>Pteridaceae</taxon>
        <taxon>Vittarioideae</taxon>
        <taxon>Adiantum</taxon>
    </lineage>
</organism>
<sequence length="165" mass="20022">MWVPHRFDHFVLVAIRSPQSQELDRILSNDIMPWIRLFKRRKSYLQSYIAKGRAQRKEDLRFWRDEEPISLSQLYVYGRFPEHRWPFGLNASHANNLEYYRGLQYIVSMLDDYQEDYGVERILNDQLPLQDVESYVPPPSGHPRPDDDIDIFMGHWVWRHQFDLQ</sequence>
<comment type="caution">
    <text evidence="1">The sequence shown here is derived from an EMBL/GenBank/DDBJ whole genome shotgun (WGS) entry which is preliminary data.</text>
</comment>
<evidence type="ECO:0000313" key="1">
    <source>
        <dbReference type="EMBL" id="KAI5065268.1"/>
    </source>
</evidence>
<reference evidence="1" key="1">
    <citation type="submission" date="2021-01" db="EMBL/GenBank/DDBJ databases">
        <title>Adiantum capillus-veneris genome.</title>
        <authorList>
            <person name="Fang Y."/>
            <person name="Liao Q."/>
        </authorList>
    </citation>
    <scope>NUCLEOTIDE SEQUENCE</scope>
    <source>
        <strain evidence="1">H3</strain>
        <tissue evidence="1">Leaf</tissue>
    </source>
</reference>
<dbReference type="Proteomes" id="UP000886520">
    <property type="component" value="Chromosome 19"/>
</dbReference>
<name>A0A9D4UD17_ADICA</name>
<dbReference type="EMBL" id="JABFUD020000019">
    <property type="protein sequence ID" value="KAI5065268.1"/>
    <property type="molecule type" value="Genomic_DNA"/>
</dbReference>